<sequence length="278" mass="30564">MVSDASDWIPSARIANDRQVCNTSGHTANSGKCKAFRKALTKARKTQSLTYKDEVSEETPRQKQVHTPSTSDTSNGSTLGQEPDKSSTGKEQSAEDSTPKSPAADLVILEATMPRSVTNASPLKPQPSKHGAAYDLLLQYAPSENINLIVGQEPNVTAKKNNICYKNGDIFLRANLDNKCSVLDYIPGPGYVCIEFTNMLMFSCYFSPNKPSELIKELLTEIETIVRTKNKEAIIAGDFNAKSLIFGSRVENEKGRIMEEWLASNDLVVINRGHTPHL</sequence>
<dbReference type="KEGG" id="soy:115883464"/>
<dbReference type="SUPFAM" id="SSF56219">
    <property type="entry name" value="DNase I-like"/>
    <property type="match status" value="1"/>
</dbReference>
<feature type="compositionally biased region" description="Basic and acidic residues" evidence="1">
    <location>
        <begin position="51"/>
        <end position="61"/>
    </location>
</feature>
<dbReference type="InParanoid" id="A0A6J2Y1U8"/>
<dbReference type="PANTHER" id="PTHR33273:SF2">
    <property type="entry name" value="ENDONUCLEASE_EXONUCLEASE_PHOSPHATASE DOMAIN-CONTAINING PROTEIN"/>
    <property type="match status" value="1"/>
</dbReference>
<dbReference type="GeneID" id="115883464"/>
<feature type="region of interest" description="Disordered" evidence="1">
    <location>
        <begin position="1"/>
        <end position="102"/>
    </location>
</feature>
<feature type="domain" description="Endonuclease/exonuclease/phosphatase" evidence="2">
    <location>
        <begin position="200"/>
        <end position="275"/>
    </location>
</feature>
<dbReference type="InterPro" id="IPR005135">
    <property type="entry name" value="Endo/exonuclease/phosphatase"/>
</dbReference>
<keyword evidence="3" id="KW-1185">Reference proteome</keyword>
<feature type="compositionally biased region" description="Polar residues" evidence="1">
    <location>
        <begin position="65"/>
        <end position="80"/>
    </location>
</feature>
<protein>
    <submittedName>
        <fullName evidence="4">Uncharacterized protein LOC115883464</fullName>
    </submittedName>
</protein>
<evidence type="ECO:0000256" key="1">
    <source>
        <dbReference type="SAM" id="MobiDB-lite"/>
    </source>
</evidence>
<dbReference type="InterPro" id="IPR036691">
    <property type="entry name" value="Endo/exonu/phosph_ase_sf"/>
</dbReference>
<dbReference type="GO" id="GO:0003824">
    <property type="term" value="F:catalytic activity"/>
    <property type="evidence" value="ECO:0007669"/>
    <property type="project" value="InterPro"/>
</dbReference>
<name>A0A6J2Y1U8_SITOR</name>
<evidence type="ECO:0000313" key="4">
    <source>
        <dbReference type="RefSeq" id="XP_030757687.1"/>
    </source>
</evidence>
<organism evidence="3 4">
    <name type="scientific">Sitophilus oryzae</name>
    <name type="common">Rice weevil</name>
    <name type="synonym">Curculio oryzae</name>
    <dbReference type="NCBI Taxonomy" id="7048"/>
    <lineage>
        <taxon>Eukaryota</taxon>
        <taxon>Metazoa</taxon>
        <taxon>Ecdysozoa</taxon>
        <taxon>Arthropoda</taxon>
        <taxon>Hexapoda</taxon>
        <taxon>Insecta</taxon>
        <taxon>Pterygota</taxon>
        <taxon>Neoptera</taxon>
        <taxon>Endopterygota</taxon>
        <taxon>Coleoptera</taxon>
        <taxon>Polyphaga</taxon>
        <taxon>Cucujiformia</taxon>
        <taxon>Curculionidae</taxon>
        <taxon>Dryophthorinae</taxon>
        <taxon>Sitophilus</taxon>
    </lineage>
</organism>
<feature type="compositionally biased region" description="Polar residues" evidence="1">
    <location>
        <begin position="89"/>
        <end position="100"/>
    </location>
</feature>
<accession>A0A6J2Y1U8</accession>
<evidence type="ECO:0000313" key="3">
    <source>
        <dbReference type="Proteomes" id="UP000504635"/>
    </source>
</evidence>
<dbReference type="Pfam" id="PF14529">
    <property type="entry name" value="Exo_endo_phos_2"/>
    <property type="match status" value="1"/>
</dbReference>
<reference evidence="4" key="1">
    <citation type="submission" date="2025-08" db="UniProtKB">
        <authorList>
            <consortium name="RefSeq"/>
        </authorList>
    </citation>
    <scope>IDENTIFICATION</scope>
    <source>
        <tissue evidence="4">Gonads</tissue>
    </source>
</reference>
<dbReference type="Gene3D" id="3.60.10.10">
    <property type="entry name" value="Endonuclease/exonuclease/phosphatase"/>
    <property type="match status" value="1"/>
</dbReference>
<dbReference type="RefSeq" id="XP_030757687.1">
    <property type="nucleotide sequence ID" value="XM_030901827.1"/>
</dbReference>
<evidence type="ECO:0000259" key="2">
    <source>
        <dbReference type="Pfam" id="PF14529"/>
    </source>
</evidence>
<dbReference type="OrthoDB" id="6780406at2759"/>
<gene>
    <name evidence="4" type="primary">LOC115883464</name>
</gene>
<dbReference type="Proteomes" id="UP000504635">
    <property type="component" value="Unplaced"/>
</dbReference>
<proteinExistence type="predicted"/>
<feature type="compositionally biased region" description="Basic residues" evidence="1">
    <location>
        <begin position="34"/>
        <end position="45"/>
    </location>
</feature>
<dbReference type="PANTHER" id="PTHR33273">
    <property type="entry name" value="DOMAIN-CONTAINING PROTEIN, PUTATIVE-RELATED"/>
    <property type="match status" value="1"/>
</dbReference>
<dbReference type="AlphaFoldDB" id="A0A6J2Y1U8"/>
<feature type="compositionally biased region" description="Polar residues" evidence="1">
    <location>
        <begin position="19"/>
        <end position="30"/>
    </location>
</feature>